<dbReference type="GO" id="GO:0005737">
    <property type="term" value="C:cytoplasm"/>
    <property type="evidence" value="ECO:0007669"/>
    <property type="project" value="UniProtKB-SubCell"/>
</dbReference>
<dbReference type="EC" id="3.5.1.14" evidence="3"/>
<evidence type="ECO:0000313" key="14">
    <source>
        <dbReference type="RefSeq" id="XP_032822713.1"/>
    </source>
</evidence>
<evidence type="ECO:0000256" key="2">
    <source>
        <dbReference type="ARBA" id="ARBA00006247"/>
    </source>
</evidence>
<dbReference type="CTD" id="95"/>
<dbReference type="NCBIfam" id="TIGR01880">
    <property type="entry name" value="Ac-peptdase-euk"/>
    <property type="match status" value="1"/>
</dbReference>
<keyword evidence="13" id="KW-1185">Reference proteome</keyword>
<keyword evidence="6" id="KW-0378">Hydrolase</keyword>
<dbReference type="GO" id="GO:0006520">
    <property type="term" value="P:amino acid metabolic process"/>
    <property type="evidence" value="ECO:0007669"/>
    <property type="project" value="InterPro"/>
</dbReference>
<evidence type="ECO:0000256" key="10">
    <source>
        <dbReference type="PIRSR" id="PIRSR036696-2"/>
    </source>
</evidence>
<feature type="binding site" evidence="10">
    <location>
        <position position="169"/>
    </location>
    <ligand>
        <name>Zn(2+)</name>
        <dbReference type="ChEBI" id="CHEBI:29105"/>
        <label>2</label>
    </ligand>
</feature>
<dbReference type="Pfam" id="PF01546">
    <property type="entry name" value="Peptidase_M20"/>
    <property type="match status" value="1"/>
</dbReference>
<comment type="similarity">
    <text evidence="2">Belongs to the peptidase M20A family.</text>
</comment>
<feature type="binding site" evidence="10">
    <location>
        <position position="394"/>
    </location>
    <ligand>
        <name>Zn(2+)</name>
        <dbReference type="ChEBI" id="CHEBI:29105"/>
        <label>2</label>
    </ligand>
</feature>
<dbReference type="RefSeq" id="XP_032822714.1">
    <property type="nucleotide sequence ID" value="XM_032966823.1"/>
</dbReference>
<dbReference type="PANTHER" id="PTHR45892">
    <property type="entry name" value="AMINOACYLASE-1"/>
    <property type="match status" value="1"/>
</dbReference>
<dbReference type="GeneID" id="116949455"/>
<name>A0AAJ7X7B1_PETMA</name>
<sequence length="429" mass="47968">MSLQSSGRQQREARGANARAEGQQQQQEEERREVTLFREYLRIRTVHPEPDYDSAIAFLERVAIDLDLPLKKYELEPSLIAVVITWEGSNPALRSVLLNSHTDVVPAFQEHWQYDPFEAVKDAEGNIYGRGAQDMKSVGIQYVEAIRRLRDEGKRFPRTLHLLFVPDEEVGGFRGMSLFVKSPEFKALNVGFVLDEGLANPTDAYTVFYGERSCWWVTVKCTGHPGHGSRFITNTAAEKLQKIINAFLGFREKEKARLDCSACMTLGDVTTVNLTMVHGGVQYNVVPAELAASFDIRVPPAVDLQAFEQQLESWCREAGDGVTYEFAQKGMDQSVTSTSESDPWWGAFSAVCRDMNLDVKTEIFPAATDSRYLREIGLPAIGFSPMNRTPILLHDHNEFVSEAVFLRGIDVYAGILPALASVPAVPAEQ</sequence>
<dbReference type="CDD" id="cd05646">
    <property type="entry name" value="M20_AcylaseI_like"/>
    <property type="match status" value="1"/>
</dbReference>
<dbReference type="FunFam" id="3.40.630.10:FF:000019">
    <property type="entry name" value="Aminoacylase 1"/>
    <property type="match status" value="1"/>
</dbReference>
<dbReference type="GO" id="GO:0046872">
    <property type="term" value="F:metal ion binding"/>
    <property type="evidence" value="ECO:0007669"/>
    <property type="project" value="UniProtKB-KW"/>
</dbReference>
<dbReference type="InterPro" id="IPR036264">
    <property type="entry name" value="Bact_exopeptidase_dim_dom"/>
</dbReference>
<keyword evidence="7 10" id="KW-0862">Zinc</keyword>
<evidence type="ECO:0000259" key="12">
    <source>
        <dbReference type="Pfam" id="PF07687"/>
    </source>
</evidence>
<dbReference type="RefSeq" id="XP_032822713.1">
    <property type="nucleotide sequence ID" value="XM_032966822.1"/>
</dbReference>
<dbReference type="Pfam" id="PF07687">
    <property type="entry name" value="M20_dimer"/>
    <property type="match status" value="1"/>
</dbReference>
<dbReference type="SUPFAM" id="SSF53187">
    <property type="entry name" value="Zn-dependent exopeptidases"/>
    <property type="match status" value="1"/>
</dbReference>
<evidence type="ECO:0000256" key="11">
    <source>
        <dbReference type="SAM" id="MobiDB-lite"/>
    </source>
</evidence>
<feature type="region of interest" description="Disordered" evidence="11">
    <location>
        <begin position="1"/>
        <end position="31"/>
    </location>
</feature>
<dbReference type="InterPro" id="IPR002933">
    <property type="entry name" value="Peptidase_M20"/>
</dbReference>
<dbReference type="InterPro" id="IPR052083">
    <property type="entry name" value="Aminoacylase-1_M20A"/>
</dbReference>
<dbReference type="Gene3D" id="3.40.630.10">
    <property type="entry name" value="Zn peptidases"/>
    <property type="match status" value="1"/>
</dbReference>
<evidence type="ECO:0000256" key="4">
    <source>
        <dbReference type="ARBA" id="ARBA00022490"/>
    </source>
</evidence>
<evidence type="ECO:0000256" key="5">
    <source>
        <dbReference type="ARBA" id="ARBA00022723"/>
    </source>
</evidence>
<accession>A0AAJ7X7B1</accession>
<dbReference type="PROSITE" id="PS00759">
    <property type="entry name" value="ARGE_DAPE_CPG2_2"/>
    <property type="match status" value="1"/>
</dbReference>
<organism evidence="13 14">
    <name type="scientific">Petromyzon marinus</name>
    <name type="common">Sea lamprey</name>
    <dbReference type="NCBI Taxonomy" id="7757"/>
    <lineage>
        <taxon>Eukaryota</taxon>
        <taxon>Metazoa</taxon>
        <taxon>Chordata</taxon>
        <taxon>Craniata</taxon>
        <taxon>Vertebrata</taxon>
        <taxon>Cyclostomata</taxon>
        <taxon>Hyperoartia</taxon>
        <taxon>Petromyzontiformes</taxon>
        <taxon>Petromyzontidae</taxon>
        <taxon>Petromyzon</taxon>
    </lineage>
</organism>
<evidence type="ECO:0000313" key="15">
    <source>
        <dbReference type="RefSeq" id="XP_032822714.1"/>
    </source>
</evidence>
<protein>
    <recommendedName>
        <fullName evidence="3">N-acyl-aliphatic-L-amino acid amidohydrolase</fullName>
        <ecNumber evidence="3">3.5.1.14</ecNumber>
    </recommendedName>
    <alternativeName>
        <fullName evidence="8">N-acyl-L-amino-acid amidohydrolase</fullName>
    </alternativeName>
</protein>
<dbReference type="PANTHER" id="PTHR45892:SF1">
    <property type="entry name" value="AMINOACYLASE-1"/>
    <property type="match status" value="1"/>
</dbReference>
<dbReference type="PROSITE" id="PS00758">
    <property type="entry name" value="ARGE_DAPE_CPG2_1"/>
    <property type="match status" value="1"/>
</dbReference>
<feature type="compositionally biased region" description="Low complexity" evidence="11">
    <location>
        <begin position="15"/>
        <end position="26"/>
    </location>
</feature>
<keyword evidence="5 10" id="KW-0479">Metal-binding</keyword>
<evidence type="ECO:0000256" key="9">
    <source>
        <dbReference type="PIRSR" id="PIRSR036696-1"/>
    </source>
</evidence>
<feature type="binding site" evidence="10">
    <location>
        <position position="196"/>
    </location>
    <ligand>
        <name>Zn(2+)</name>
        <dbReference type="ChEBI" id="CHEBI:29105"/>
        <label>1</label>
    </ligand>
</feature>
<feature type="domain" description="Peptidase M20 dimerisation" evidence="12">
    <location>
        <begin position="209"/>
        <end position="319"/>
    </location>
</feature>
<dbReference type="SUPFAM" id="SSF55031">
    <property type="entry name" value="Bacterial exopeptidase dimerisation domain"/>
    <property type="match status" value="1"/>
</dbReference>
<feature type="binding site" evidence="10">
    <location>
        <position position="101"/>
    </location>
    <ligand>
        <name>Zn(2+)</name>
        <dbReference type="ChEBI" id="CHEBI:29105"/>
        <label>1</label>
    </ligand>
</feature>
<evidence type="ECO:0000256" key="7">
    <source>
        <dbReference type="ARBA" id="ARBA00022833"/>
    </source>
</evidence>
<proteinExistence type="inferred from homology"/>
<comment type="cofactor">
    <cofactor evidence="10">
        <name>Zn(2+)</name>
        <dbReference type="ChEBI" id="CHEBI:29105"/>
    </cofactor>
    <text evidence="10">Binds 2 Zn(2+) ions per subunit.</text>
</comment>
<dbReference type="FunFam" id="3.30.70.360:FF:000005">
    <property type="entry name" value="Putative Aminoacylase-1"/>
    <property type="match status" value="1"/>
</dbReference>
<evidence type="ECO:0000256" key="3">
    <source>
        <dbReference type="ARBA" id="ARBA00011913"/>
    </source>
</evidence>
<evidence type="ECO:0000313" key="13">
    <source>
        <dbReference type="Proteomes" id="UP001318040"/>
    </source>
</evidence>
<feature type="active site" description="Proton acceptor" evidence="9">
    <location>
        <position position="168"/>
    </location>
</feature>
<dbReference type="GO" id="GO:0004046">
    <property type="term" value="F:aminoacylase activity"/>
    <property type="evidence" value="ECO:0007669"/>
    <property type="project" value="UniProtKB-EC"/>
</dbReference>
<dbReference type="Gene3D" id="3.30.70.360">
    <property type="match status" value="1"/>
</dbReference>
<dbReference type="AlphaFoldDB" id="A0AAJ7X7B1"/>
<evidence type="ECO:0000256" key="6">
    <source>
        <dbReference type="ARBA" id="ARBA00022801"/>
    </source>
</evidence>
<dbReference type="PIRSF" id="PIRSF036696">
    <property type="entry name" value="ACY-1"/>
    <property type="match status" value="1"/>
</dbReference>
<dbReference type="Gene3D" id="1.10.150.900">
    <property type="match status" value="1"/>
</dbReference>
<evidence type="ECO:0000256" key="8">
    <source>
        <dbReference type="ARBA" id="ARBA00029656"/>
    </source>
</evidence>
<dbReference type="Proteomes" id="UP001318040">
    <property type="component" value="Chromosome 36"/>
</dbReference>
<feature type="binding site" evidence="10">
    <location>
        <position position="134"/>
    </location>
    <ligand>
        <name>Zn(2+)</name>
        <dbReference type="ChEBI" id="CHEBI:29105"/>
        <label>2</label>
    </ligand>
</feature>
<keyword evidence="4" id="KW-0963">Cytoplasm</keyword>
<dbReference type="KEGG" id="pmrn:116949455"/>
<dbReference type="InterPro" id="IPR001261">
    <property type="entry name" value="ArgE/DapE_CS"/>
</dbReference>
<comment type="subcellular location">
    <subcellularLocation>
        <location evidence="1">Cytoplasm</location>
    </subcellularLocation>
</comment>
<gene>
    <name evidence="14 15" type="primary">ACY1</name>
</gene>
<dbReference type="FunFam" id="1.10.150.900:FF:000001">
    <property type="entry name" value="Aminoacylase-1, putative"/>
    <property type="match status" value="1"/>
</dbReference>
<dbReference type="InterPro" id="IPR010159">
    <property type="entry name" value="N-acyl_aa_amidohydrolase"/>
</dbReference>
<feature type="active site" evidence="9">
    <location>
        <position position="103"/>
    </location>
</feature>
<dbReference type="InterPro" id="IPR011650">
    <property type="entry name" value="Peptidase_M20_dimer"/>
</dbReference>
<evidence type="ECO:0000256" key="1">
    <source>
        <dbReference type="ARBA" id="ARBA00004496"/>
    </source>
</evidence>
<feature type="binding site" evidence="10">
    <location>
        <position position="134"/>
    </location>
    <ligand>
        <name>Zn(2+)</name>
        <dbReference type="ChEBI" id="CHEBI:29105"/>
        <label>1</label>
    </ligand>
</feature>
<reference evidence="14 15" key="1">
    <citation type="submission" date="2025-04" db="UniProtKB">
        <authorList>
            <consortium name="RefSeq"/>
        </authorList>
    </citation>
    <scope>IDENTIFICATION</scope>
    <source>
        <tissue evidence="14 15">Sperm</tissue>
    </source>
</reference>